<feature type="region of interest" description="Disordered" evidence="3">
    <location>
        <begin position="119"/>
        <end position="161"/>
    </location>
</feature>
<proteinExistence type="predicted"/>
<dbReference type="InterPro" id="IPR024956">
    <property type="entry name" value="tRNAHis_GuaTrfase_cat"/>
</dbReference>
<name>A0A507BZH3_9FUNG</name>
<dbReference type="EMBL" id="QEAO01000050">
    <property type="protein sequence ID" value="TPX31146.1"/>
    <property type="molecule type" value="Genomic_DNA"/>
</dbReference>
<dbReference type="GO" id="GO:0000287">
    <property type="term" value="F:magnesium ion binding"/>
    <property type="evidence" value="ECO:0007669"/>
    <property type="project" value="InterPro"/>
</dbReference>
<organism evidence="5 6">
    <name type="scientific">Synchytrium microbalum</name>
    <dbReference type="NCBI Taxonomy" id="1806994"/>
    <lineage>
        <taxon>Eukaryota</taxon>
        <taxon>Fungi</taxon>
        <taxon>Fungi incertae sedis</taxon>
        <taxon>Chytridiomycota</taxon>
        <taxon>Chytridiomycota incertae sedis</taxon>
        <taxon>Chytridiomycetes</taxon>
        <taxon>Synchytriales</taxon>
        <taxon>Synchytriaceae</taxon>
        <taxon>Synchytrium</taxon>
    </lineage>
</organism>
<gene>
    <name evidence="5" type="ORF">SmJEL517_g05461</name>
</gene>
<dbReference type="GeneID" id="42006684"/>
<dbReference type="RefSeq" id="XP_031022652.1">
    <property type="nucleotide sequence ID" value="XM_031171387.1"/>
</dbReference>
<dbReference type="Proteomes" id="UP000319731">
    <property type="component" value="Unassembled WGS sequence"/>
</dbReference>
<dbReference type="GO" id="GO:0008193">
    <property type="term" value="F:tRNA guanylyltransferase activity"/>
    <property type="evidence" value="ECO:0007669"/>
    <property type="project" value="InterPro"/>
</dbReference>
<dbReference type="InterPro" id="IPR007537">
    <property type="entry name" value="tRNAHis_GuaTrfase_Thg1"/>
</dbReference>
<dbReference type="OrthoDB" id="5959761at2759"/>
<dbReference type="GO" id="GO:0006400">
    <property type="term" value="P:tRNA modification"/>
    <property type="evidence" value="ECO:0007669"/>
    <property type="project" value="InterPro"/>
</dbReference>
<dbReference type="Pfam" id="PF04446">
    <property type="entry name" value="Thg1"/>
    <property type="match status" value="1"/>
</dbReference>
<evidence type="ECO:0000256" key="3">
    <source>
        <dbReference type="SAM" id="MobiDB-lite"/>
    </source>
</evidence>
<sequence length="389" mass="44096">MASTKPRMPKSAHEALQSMYATEIGQRLKVLENAVNPVVQATQTYVIRLDGVAFHTLLKGVNKPFDTRIGESMVQTTMDLMQRFSATTAYTQSDEISLVFPNVDDVVSVEGEDTIMNQADDAKTGATTVNNGTESATATNNSNTKKDKKRKRQRQAPTHAYSGRIQKLASVTASYAAARFNHHLASHTYTDLAPQVSERLHSGTAYFDARVIPCTSPKDAMECIFWRSNFDGLRNAVHAIGQSLFHHKELQNKSIVAQIDMCWNLKQYDVFEKVEKRYLYGVWIKKEVYELVGAVHPKTGQLLEGVMRHRLRRGSFNWADWSEVERISFVMEKLWMDGERSPPKDDLLLNGAVEAVESHPQDAQENGQDEAQKRVKNRSHRYFVRTLSW</sequence>
<dbReference type="AlphaFoldDB" id="A0A507BZH3"/>
<dbReference type="Gene3D" id="3.30.70.3000">
    <property type="match status" value="1"/>
</dbReference>
<dbReference type="PANTHER" id="PTHR12729">
    <property type="entry name" value="TRNA(HIS) GUANYLYLTRANSFERASE-RELATED"/>
    <property type="match status" value="1"/>
</dbReference>
<evidence type="ECO:0000259" key="4">
    <source>
        <dbReference type="Pfam" id="PF04446"/>
    </source>
</evidence>
<protein>
    <recommendedName>
        <fullName evidence="1">tRNA(His) guanylyltransferase</fullName>
    </recommendedName>
    <alternativeName>
        <fullName evidence="2">tRNA-histidine guanylyltransferase</fullName>
    </alternativeName>
</protein>
<keyword evidence="6" id="KW-1185">Reference proteome</keyword>
<comment type="caution">
    <text evidence="5">The sequence shown here is derived from an EMBL/GenBank/DDBJ whole genome shotgun (WGS) entry which is preliminary data.</text>
</comment>
<evidence type="ECO:0000256" key="2">
    <source>
        <dbReference type="ARBA" id="ARBA00032480"/>
    </source>
</evidence>
<feature type="domain" description="tRNAHis guanylyltransferase catalytic" evidence="4">
    <location>
        <begin position="27"/>
        <end position="213"/>
    </location>
</feature>
<dbReference type="InterPro" id="IPR038469">
    <property type="entry name" value="tRNAHis_GuaTrfase_Thg1_sf"/>
</dbReference>
<dbReference type="PANTHER" id="PTHR12729:SF1">
    <property type="entry name" value="TRNAHIS GUANYLYLTRANSFERASE CATALYTIC DOMAIN-CONTAINING PROTEIN"/>
    <property type="match status" value="1"/>
</dbReference>
<evidence type="ECO:0000313" key="6">
    <source>
        <dbReference type="Proteomes" id="UP000319731"/>
    </source>
</evidence>
<evidence type="ECO:0000256" key="1">
    <source>
        <dbReference type="ARBA" id="ARBA00015443"/>
    </source>
</evidence>
<evidence type="ECO:0000313" key="5">
    <source>
        <dbReference type="EMBL" id="TPX31146.1"/>
    </source>
</evidence>
<accession>A0A507BZH3</accession>
<feature type="compositionally biased region" description="Polar residues" evidence="3">
    <location>
        <begin position="125"/>
        <end position="134"/>
    </location>
</feature>
<reference evidence="5 6" key="1">
    <citation type="journal article" date="2019" name="Sci. Rep.">
        <title>Comparative genomics of chytrid fungi reveal insights into the obligate biotrophic and pathogenic lifestyle of Synchytrium endobioticum.</title>
        <authorList>
            <person name="van de Vossenberg B.T.L.H."/>
            <person name="Warris S."/>
            <person name="Nguyen H.D.T."/>
            <person name="van Gent-Pelzer M.P.E."/>
            <person name="Joly D.L."/>
            <person name="van de Geest H.C."/>
            <person name="Bonants P.J.M."/>
            <person name="Smith D.S."/>
            <person name="Levesque C.A."/>
            <person name="van der Lee T.A.J."/>
        </authorList>
    </citation>
    <scope>NUCLEOTIDE SEQUENCE [LARGE SCALE GENOMIC DNA]</scope>
    <source>
        <strain evidence="5 6">JEL517</strain>
    </source>
</reference>